<dbReference type="AlphaFoldDB" id="A0A8F5C0I0"/>
<dbReference type="EMBL" id="CP077713">
    <property type="protein sequence ID" value="QXJ34827.1"/>
    <property type="molecule type" value="Genomic_DNA"/>
</dbReference>
<name>A0A8F5C0I0_9CREN</name>
<proteinExistence type="predicted"/>
<organism evidence="2 3">
    <name type="scientific">Saccharolobus shibatae</name>
    <dbReference type="NCBI Taxonomy" id="2286"/>
    <lineage>
        <taxon>Archaea</taxon>
        <taxon>Thermoproteota</taxon>
        <taxon>Thermoprotei</taxon>
        <taxon>Sulfolobales</taxon>
        <taxon>Sulfolobaceae</taxon>
        <taxon>Saccharolobus</taxon>
    </lineage>
</organism>
<dbReference type="PANTHER" id="PTHR39664:SF2">
    <property type="entry name" value="NUCLEIC ACID-BINDING PROTEIN, CONTAINING PIN DOMAIN-RELATED"/>
    <property type="match status" value="1"/>
</dbReference>
<feature type="domain" description="PIN" evidence="1">
    <location>
        <begin position="2"/>
        <end position="121"/>
    </location>
</feature>
<sequence length="130" mass="14914">MIVVDTNVLVYATFEDSKYHKESVNIIQREDVIIPQIVVYEYLEVLSELVPDLNFVKTKTEELTEFNIVCEDMNIILQAINLIKNTKLSLKNINDFIILSFSLYTKSSLATFDVKLRKLAEKNGVNVLPS</sequence>
<reference evidence="2 3" key="1">
    <citation type="journal article" date="2021" name="Environ. Microbiol.">
        <title>New insights into the diversity and evolution of the archaeal mobilome from three complete genomes of Saccharolobus shibatae.</title>
        <authorList>
            <person name="Medvedeva S."/>
            <person name="Brandt D."/>
            <person name="Cvirkaite-Krupovic V."/>
            <person name="Liu Y."/>
            <person name="Severinov K."/>
            <person name="Ishino S."/>
            <person name="Ishino Y."/>
            <person name="Prangishvili D."/>
            <person name="Kalinowski J."/>
            <person name="Krupovic M."/>
        </authorList>
    </citation>
    <scope>NUCLEOTIDE SEQUENCE [LARGE SCALE GENOMIC DNA]</scope>
    <source>
        <strain evidence="2 3">S38A</strain>
    </source>
</reference>
<dbReference type="InterPro" id="IPR002716">
    <property type="entry name" value="PIN_dom"/>
</dbReference>
<evidence type="ECO:0000313" key="2">
    <source>
        <dbReference type="EMBL" id="QXJ34827.1"/>
    </source>
</evidence>
<accession>A0A8F5C0I0</accession>
<dbReference type="Proteomes" id="UP000694036">
    <property type="component" value="Chromosome"/>
</dbReference>
<protein>
    <recommendedName>
        <fullName evidence="1">PIN domain-containing protein</fullName>
    </recommendedName>
</protein>
<gene>
    <name evidence="2" type="ORF">J5U22_01374</name>
</gene>
<dbReference type="PANTHER" id="PTHR39664">
    <property type="match status" value="1"/>
</dbReference>
<dbReference type="GeneID" id="65556804"/>
<dbReference type="RefSeq" id="WP_218260057.1">
    <property type="nucleotide sequence ID" value="NZ_CP077713.1"/>
</dbReference>
<dbReference type="Pfam" id="PF01850">
    <property type="entry name" value="PIN"/>
    <property type="match status" value="1"/>
</dbReference>
<evidence type="ECO:0000313" key="3">
    <source>
        <dbReference type="Proteomes" id="UP000694036"/>
    </source>
</evidence>
<keyword evidence="3" id="KW-1185">Reference proteome</keyword>
<evidence type="ECO:0000259" key="1">
    <source>
        <dbReference type="Pfam" id="PF01850"/>
    </source>
</evidence>
<dbReference type="CDD" id="cd18684">
    <property type="entry name" value="PIN_VapC-like"/>
    <property type="match status" value="1"/>
</dbReference>